<evidence type="ECO:0000256" key="8">
    <source>
        <dbReference type="SAM" id="MobiDB-lite"/>
    </source>
</evidence>
<keyword evidence="11" id="KW-1185">Reference proteome</keyword>
<dbReference type="PANTHER" id="PTHR24215:SF35">
    <property type="entry name" value="MUSCLE LIM PROTEIN MLP84B"/>
    <property type="match status" value="1"/>
</dbReference>
<evidence type="ECO:0000259" key="9">
    <source>
        <dbReference type="PROSITE" id="PS50023"/>
    </source>
</evidence>
<name>A0A2A9NHB3_9AGAR</name>
<dbReference type="Pfam" id="PF00412">
    <property type="entry name" value="LIM"/>
    <property type="match status" value="2"/>
</dbReference>
<dbReference type="Gene3D" id="2.10.110.10">
    <property type="entry name" value="Cysteine Rich Protein"/>
    <property type="match status" value="2"/>
</dbReference>
<keyword evidence="3" id="KW-0677">Repeat</keyword>
<keyword evidence="4 7" id="KW-0862">Zinc</keyword>
<gene>
    <name evidence="10" type="ORF">AMATHDRAFT_41169</name>
</gene>
<dbReference type="PANTHER" id="PTHR24215">
    <property type="entry name" value="RHO-GTPASE-ACTIVATING PROTEIN LRG1"/>
    <property type="match status" value="1"/>
</dbReference>
<dbReference type="GO" id="GO:0005634">
    <property type="term" value="C:nucleus"/>
    <property type="evidence" value="ECO:0007669"/>
    <property type="project" value="UniProtKB-SubCell"/>
</dbReference>
<reference evidence="10 11" key="1">
    <citation type="submission" date="2014-02" db="EMBL/GenBank/DDBJ databases">
        <title>Transposable element dynamics among asymbiotic and ectomycorrhizal Amanita fungi.</title>
        <authorList>
            <consortium name="DOE Joint Genome Institute"/>
            <person name="Hess J."/>
            <person name="Skrede I."/>
            <person name="Wolfe B."/>
            <person name="LaButti K."/>
            <person name="Ohm R.A."/>
            <person name="Grigoriev I.V."/>
            <person name="Pringle A."/>
        </authorList>
    </citation>
    <scope>NUCLEOTIDE SEQUENCE [LARGE SCALE GENOMIC DNA]</scope>
    <source>
        <strain evidence="10 11">SKay4041</strain>
    </source>
</reference>
<dbReference type="OrthoDB" id="8062037at2759"/>
<evidence type="ECO:0000256" key="2">
    <source>
        <dbReference type="ARBA" id="ARBA00022723"/>
    </source>
</evidence>
<dbReference type="GO" id="GO:0030695">
    <property type="term" value="F:GTPase regulator activity"/>
    <property type="evidence" value="ECO:0007669"/>
    <property type="project" value="UniProtKB-ARBA"/>
</dbReference>
<dbReference type="PROSITE" id="PS50023">
    <property type="entry name" value="LIM_DOMAIN_2"/>
    <property type="match status" value="2"/>
</dbReference>
<protein>
    <recommendedName>
        <fullName evidence="9">LIM zinc-binding domain-containing protein</fullName>
    </recommendedName>
</protein>
<dbReference type="GO" id="GO:0005737">
    <property type="term" value="C:cytoplasm"/>
    <property type="evidence" value="ECO:0007669"/>
    <property type="project" value="TreeGrafter"/>
</dbReference>
<dbReference type="FunFam" id="2.10.110.10:FF:000001">
    <property type="entry name" value="Cysteine and glycine-rich protein 1"/>
    <property type="match status" value="2"/>
</dbReference>
<evidence type="ECO:0000256" key="4">
    <source>
        <dbReference type="ARBA" id="ARBA00022833"/>
    </source>
</evidence>
<dbReference type="PROSITE" id="PS00478">
    <property type="entry name" value="LIM_DOMAIN_1"/>
    <property type="match status" value="2"/>
</dbReference>
<keyword evidence="2 7" id="KW-0479">Metal-binding</keyword>
<comment type="subcellular location">
    <subcellularLocation>
        <location evidence="1">Nucleus</location>
    </subcellularLocation>
</comment>
<evidence type="ECO:0000256" key="6">
    <source>
        <dbReference type="ARBA" id="ARBA00023242"/>
    </source>
</evidence>
<feature type="domain" description="LIM zinc-binding" evidence="9">
    <location>
        <begin position="285"/>
        <end position="345"/>
    </location>
</feature>
<dbReference type="GO" id="GO:0030036">
    <property type="term" value="P:actin cytoskeleton organization"/>
    <property type="evidence" value="ECO:0007669"/>
    <property type="project" value="TreeGrafter"/>
</dbReference>
<accession>A0A2A9NHB3</accession>
<sequence>MHPFGGIPICPRCSKQVYAAEQVMGPGRKLYHKPCLACTLCNKRLDSLTLLEHDQLPYCKSCHIKNFGTRDLRHANLPHREDTLPGSPTKGSQPLPLPPRVTSPTGTKPSAPPLLKPTRSLASNSNRVSIDFDRTNQHEVDAQSTSPPGRVSPFAPPRTTSPTSSETISIPSNTGRPGNGNLPRTVPLPLTSPTRSVPPLYTGESDSTSTTSPSPTTTTTPITRPTHHSSRSVGSVPLMNGLLPTSTGTRYGALLNRTAGGINSSSAALSPTNTGSPRRWGGETPACPRCTKNVYFAEQVRAVGKVFHKGCLRCMECSTLLDSSRLRDHDGDPYCVRCYSKLHGPQGSGYALLGKAGG</sequence>
<dbReference type="CDD" id="cd09326">
    <property type="entry name" value="LIM_CRP_like"/>
    <property type="match status" value="2"/>
</dbReference>
<dbReference type="SMART" id="SM00132">
    <property type="entry name" value="LIM"/>
    <property type="match status" value="2"/>
</dbReference>
<evidence type="ECO:0000256" key="3">
    <source>
        <dbReference type="ARBA" id="ARBA00022737"/>
    </source>
</evidence>
<dbReference type="InterPro" id="IPR001781">
    <property type="entry name" value="Znf_LIM"/>
</dbReference>
<feature type="domain" description="LIM zinc-binding" evidence="9">
    <location>
        <begin position="8"/>
        <end position="69"/>
    </location>
</feature>
<evidence type="ECO:0000313" key="11">
    <source>
        <dbReference type="Proteomes" id="UP000242287"/>
    </source>
</evidence>
<dbReference type="GO" id="GO:0046872">
    <property type="term" value="F:metal ion binding"/>
    <property type="evidence" value="ECO:0007669"/>
    <property type="project" value="UniProtKB-KW"/>
</dbReference>
<dbReference type="AlphaFoldDB" id="A0A2A9NHB3"/>
<proteinExistence type="predicted"/>
<organism evidence="10 11">
    <name type="scientific">Amanita thiersii Skay4041</name>
    <dbReference type="NCBI Taxonomy" id="703135"/>
    <lineage>
        <taxon>Eukaryota</taxon>
        <taxon>Fungi</taxon>
        <taxon>Dikarya</taxon>
        <taxon>Basidiomycota</taxon>
        <taxon>Agaricomycotina</taxon>
        <taxon>Agaricomycetes</taxon>
        <taxon>Agaricomycetidae</taxon>
        <taxon>Agaricales</taxon>
        <taxon>Pluteineae</taxon>
        <taxon>Amanitaceae</taxon>
        <taxon>Amanita</taxon>
    </lineage>
</organism>
<keyword evidence="5 7" id="KW-0440">LIM domain</keyword>
<evidence type="ECO:0000256" key="7">
    <source>
        <dbReference type="PROSITE-ProRule" id="PRU00125"/>
    </source>
</evidence>
<evidence type="ECO:0000256" key="1">
    <source>
        <dbReference type="ARBA" id="ARBA00004123"/>
    </source>
</evidence>
<dbReference type="EMBL" id="KZ302014">
    <property type="protein sequence ID" value="PFH49999.1"/>
    <property type="molecule type" value="Genomic_DNA"/>
</dbReference>
<evidence type="ECO:0000256" key="5">
    <source>
        <dbReference type="ARBA" id="ARBA00023038"/>
    </source>
</evidence>
<feature type="compositionally biased region" description="Low complexity" evidence="8">
    <location>
        <begin position="157"/>
        <end position="174"/>
    </location>
</feature>
<feature type="region of interest" description="Disordered" evidence="8">
    <location>
        <begin position="77"/>
        <end position="241"/>
    </location>
</feature>
<dbReference type="STRING" id="703135.A0A2A9NHB3"/>
<dbReference type="Proteomes" id="UP000242287">
    <property type="component" value="Unassembled WGS sequence"/>
</dbReference>
<keyword evidence="6" id="KW-0539">Nucleus</keyword>
<feature type="compositionally biased region" description="Basic and acidic residues" evidence="8">
    <location>
        <begin position="130"/>
        <end position="141"/>
    </location>
</feature>
<feature type="compositionally biased region" description="Low complexity" evidence="8">
    <location>
        <begin position="207"/>
        <end position="224"/>
    </location>
</feature>
<dbReference type="SUPFAM" id="SSF57716">
    <property type="entry name" value="Glucocorticoid receptor-like (DNA-binding domain)"/>
    <property type="match status" value="4"/>
</dbReference>
<evidence type="ECO:0000313" key="10">
    <source>
        <dbReference type="EMBL" id="PFH49999.1"/>
    </source>
</evidence>